<gene>
    <name evidence="1" type="ORF">B0T25DRAFT_364226</name>
</gene>
<protein>
    <submittedName>
        <fullName evidence="1">Uncharacterized protein</fullName>
    </submittedName>
</protein>
<comment type="caution">
    <text evidence="1">The sequence shown here is derived from an EMBL/GenBank/DDBJ whole genome shotgun (WGS) entry which is preliminary data.</text>
</comment>
<reference evidence="1" key="2">
    <citation type="submission" date="2023-06" db="EMBL/GenBank/DDBJ databases">
        <authorList>
            <consortium name="Lawrence Berkeley National Laboratory"/>
            <person name="Haridas S."/>
            <person name="Hensen N."/>
            <person name="Bonometti L."/>
            <person name="Westerberg I."/>
            <person name="Brannstrom I.O."/>
            <person name="Guillou S."/>
            <person name="Cros-Aarteil S."/>
            <person name="Calhoun S."/>
            <person name="Kuo A."/>
            <person name="Mondo S."/>
            <person name="Pangilinan J."/>
            <person name="Riley R."/>
            <person name="Labutti K."/>
            <person name="Andreopoulos B."/>
            <person name="Lipzen A."/>
            <person name="Chen C."/>
            <person name="Yanf M."/>
            <person name="Daum C."/>
            <person name="Ng V."/>
            <person name="Clum A."/>
            <person name="Steindorff A."/>
            <person name="Ohm R."/>
            <person name="Martin F."/>
            <person name="Silar P."/>
            <person name="Natvig D."/>
            <person name="Lalanne C."/>
            <person name="Gautier V."/>
            <person name="Ament-Velasquez S.L."/>
            <person name="Kruys A."/>
            <person name="Hutchinson M.I."/>
            <person name="Powell A.J."/>
            <person name="Barry K."/>
            <person name="Miller A.N."/>
            <person name="Grigoriev I.V."/>
            <person name="Debuchy R."/>
            <person name="Gladieux P."/>
            <person name="Thoren M.H."/>
            <person name="Johannesson H."/>
        </authorList>
    </citation>
    <scope>NUCLEOTIDE SEQUENCE</scope>
    <source>
        <strain evidence="1">CBS 955.72</strain>
    </source>
</reference>
<dbReference type="EMBL" id="JAUIQD010000009">
    <property type="protein sequence ID" value="KAK3339857.1"/>
    <property type="molecule type" value="Genomic_DNA"/>
</dbReference>
<accession>A0AAJ0M7S8</accession>
<keyword evidence="2" id="KW-1185">Reference proteome</keyword>
<evidence type="ECO:0000313" key="1">
    <source>
        <dbReference type="EMBL" id="KAK3339857.1"/>
    </source>
</evidence>
<dbReference type="Proteomes" id="UP001275084">
    <property type="component" value="Unassembled WGS sequence"/>
</dbReference>
<organism evidence="1 2">
    <name type="scientific">Lasiosphaeria hispida</name>
    <dbReference type="NCBI Taxonomy" id="260671"/>
    <lineage>
        <taxon>Eukaryota</taxon>
        <taxon>Fungi</taxon>
        <taxon>Dikarya</taxon>
        <taxon>Ascomycota</taxon>
        <taxon>Pezizomycotina</taxon>
        <taxon>Sordariomycetes</taxon>
        <taxon>Sordariomycetidae</taxon>
        <taxon>Sordariales</taxon>
        <taxon>Lasiosphaeriaceae</taxon>
        <taxon>Lasiosphaeria</taxon>
    </lineage>
</organism>
<proteinExistence type="predicted"/>
<sequence>MAELSRHFTGIAVQVERFNNLPAVAGGDRIIQAMQDMMQDMTQQIRAEIQQVRTEVQSVRGTMQAYDANASACLINNYKVRAPTHEIEPLVDVRTGATIPHFPETINHLIDLQRMSLILLKDQANDAVAEANAILSVLGTLIAGNLAAKRACIK</sequence>
<evidence type="ECO:0000313" key="2">
    <source>
        <dbReference type="Proteomes" id="UP001275084"/>
    </source>
</evidence>
<dbReference type="AlphaFoldDB" id="A0AAJ0M7S8"/>
<reference evidence="1" key="1">
    <citation type="journal article" date="2023" name="Mol. Phylogenet. Evol.">
        <title>Genome-scale phylogeny and comparative genomics of the fungal order Sordariales.</title>
        <authorList>
            <person name="Hensen N."/>
            <person name="Bonometti L."/>
            <person name="Westerberg I."/>
            <person name="Brannstrom I.O."/>
            <person name="Guillou S."/>
            <person name="Cros-Aarteil S."/>
            <person name="Calhoun S."/>
            <person name="Haridas S."/>
            <person name="Kuo A."/>
            <person name="Mondo S."/>
            <person name="Pangilinan J."/>
            <person name="Riley R."/>
            <person name="LaButti K."/>
            <person name="Andreopoulos B."/>
            <person name="Lipzen A."/>
            <person name="Chen C."/>
            <person name="Yan M."/>
            <person name="Daum C."/>
            <person name="Ng V."/>
            <person name="Clum A."/>
            <person name="Steindorff A."/>
            <person name="Ohm R.A."/>
            <person name="Martin F."/>
            <person name="Silar P."/>
            <person name="Natvig D.O."/>
            <person name="Lalanne C."/>
            <person name="Gautier V."/>
            <person name="Ament-Velasquez S.L."/>
            <person name="Kruys A."/>
            <person name="Hutchinson M.I."/>
            <person name="Powell A.J."/>
            <person name="Barry K."/>
            <person name="Miller A.N."/>
            <person name="Grigoriev I.V."/>
            <person name="Debuchy R."/>
            <person name="Gladieux P."/>
            <person name="Hiltunen Thoren M."/>
            <person name="Johannesson H."/>
        </authorList>
    </citation>
    <scope>NUCLEOTIDE SEQUENCE</scope>
    <source>
        <strain evidence="1">CBS 955.72</strain>
    </source>
</reference>
<name>A0AAJ0M7S8_9PEZI</name>